<dbReference type="Pfam" id="PF00481">
    <property type="entry name" value="PP2C"/>
    <property type="match status" value="2"/>
</dbReference>
<accession>E1Z3S4</accession>
<keyword evidence="6 10" id="KW-0378">Hydrolase</keyword>
<evidence type="ECO:0000313" key="13">
    <source>
        <dbReference type="Proteomes" id="UP000008141"/>
    </source>
</evidence>
<evidence type="ECO:0000256" key="4">
    <source>
        <dbReference type="ARBA" id="ARBA00013081"/>
    </source>
</evidence>
<dbReference type="KEGG" id="cvr:CHLNCDRAFT_138195"/>
<comment type="cofactor">
    <cofactor evidence="2">
        <name>Mg(2+)</name>
        <dbReference type="ChEBI" id="CHEBI:18420"/>
    </cofactor>
</comment>
<protein>
    <recommendedName>
        <fullName evidence="4">protein-serine/threonine phosphatase</fullName>
        <ecNumber evidence="4">3.1.3.16</ecNumber>
    </recommendedName>
</protein>
<dbReference type="SMART" id="SM00332">
    <property type="entry name" value="PP2Cc"/>
    <property type="match status" value="1"/>
</dbReference>
<dbReference type="AlphaFoldDB" id="E1Z3S4"/>
<proteinExistence type="inferred from homology"/>
<keyword evidence="8 10" id="KW-0904">Protein phosphatase</keyword>
<evidence type="ECO:0000256" key="1">
    <source>
        <dbReference type="ARBA" id="ARBA00001936"/>
    </source>
</evidence>
<comment type="cofactor">
    <cofactor evidence="1">
        <name>Mn(2+)</name>
        <dbReference type="ChEBI" id="CHEBI:29035"/>
    </cofactor>
</comment>
<evidence type="ECO:0000256" key="10">
    <source>
        <dbReference type="RuleBase" id="RU003465"/>
    </source>
</evidence>
<dbReference type="GO" id="GO:0004722">
    <property type="term" value="F:protein serine/threonine phosphatase activity"/>
    <property type="evidence" value="ECO:0007669"/>
    <property type="project" value="UniProtKB-EC"/>
</dbReference>
<dbReference type="PROSITE" id="PS51746">
    <property type="entry name" value="PPM_2"/>
    <property type="match status" value="1"/>
</dbReference>
<dbReference type="GO" id="GO:0046872">
    <property type="term" value="F:metal ion binding"/>
    <property type="evidence" value="ECO:0007669"/>
    <property type="project" value="UniProtKB-KW"/>
</dbReference>
<dbReference type="RefSeq" id="XP_005851633.1">
    <property type="nucleotide sequence ID" value="XM_005851571.1"/>
</dbReference>
<evidence type="ECO:0000256" key="8">
    <source>
        <dbReference type="ARBA" id="ARBA00022912"/>
    </source>
</evidence>
<dbReference type="InterPro" id="IPR000222">
    <property type="entry name" value="PP2C_BS"/>
</dbReference>
<evidence type="ECO:0000256" key="6">
    <source>
        <dbReference type="ARBA" id="ARBA00022801"/>
    </source>
</evidence>
<dbReference type="CDD" id="cd00143">
    <property type="entry name" value="PP2Cc"/>
    <property type="match status" value="1"/>
</dbReference>
<evidence type="ECO:0000313" key="12">
    <source>
        <dbReference type="EMBL" id="EFN59531.1"/>
    </source>
</evidence>
<organism evidence="13">
    <name type="scientific">Chlorella variabilis</name>
    <name type="common">Green alga</name>
    <dbReference type="NCBI Taxonomy" id="554065"/>
    <lineage>
        <taxon>Eukaryota</taxon>
        <taxon>Viridiplantae</taxon>
        <taxon>Chlorophyta</taxon>
        <taxon>core chlorophytes</taxon>
        <taxon>Trebouxiophyceae</taxon>
        <taxon>Chlorellales</taxon>
        <taxon>Chlorellaceae</taxon>
        <taxon>Chlorella clade</taxon>
        <taxon>Chlorella</taxon>
    </lineage>
</organism>
<dbReference type="EMBL" id="GL433836">
    <property type="protein sequence ID" value="EFN59531.1"/>
    <property type="molecule type" value="Genomic_DNA"/>
</dbReference>
<dbReference type="Gene3D" id="3.60.40.10">
    <property type="entry name" value="PPM-type phosphatase domain"/>
    <property type="match status" value="1"/>
</dbReference>
<keyword evidence="7" id="KW-0460">Magnesium</keyword>
<evidence type="ECO:0000256" key="7">
    <source>
        <dbReference type="ARBA" id="ARBA00022842"/>
    </source>
</evidence>
<dbReference type="SUPFAM" id="SSF81606">
    <property type="entry name" value="PP2C-like"/>
    <property type="match status" value="1"/>
</dbReference>
<sequence length="490" mass="49850">MAAGLTLCSRAPVANRHHPALQRRPAQARRLRPLRPVAAATAATVIEELGFAAPPALAPASYSDALQTSLNRGDIVTTGKLLELAGLAGGADNASRVRLLERQLEGLVPSAAGLPHNSPALMDGEAAEECLERWQAAPQTIPGFDTEATLALPGLADVAVVSRGGRKNNCWKGVNQDAFLACPVASPSGASPALLLGVFDGHGCGGDNASHTAAGGLAGAVPAIRNQLQADAGWSRDGASASAAPVPQQALVHAFQAVAASMRYDSDFQDCGAAAVACLVEEDSITAVWAGDCRAVVGLSVDTPAGPSVLVHALTQDHKPSSALECARIKASGQGRVVRAGRTARLCGKYGSNTLSLSRAFGDAWAVPLGLTAEPDAVTLTLPPAVPTTTAASSAGSPSCRLDSFVSGSSVSTDVDDAHPAAFPARHVLVLGCDGLWDMLSNDAAVAIAMSCQTAKEAAGALMHAARRNWAATCSGVWVDDITVAVAMLP</sequence>
<dbReference type="eggNOG" id="KOG0698">
    <property type="taxonomic scope" value="Eukaryota"/>
</dbReference>
<evidence type="ECO:0000256" key="2">
    <source>
        <dbReference type="ARBA" id="ARBA00001946"/>
    </source>
</evidence>
<keyword evidence="13" id="KW-1185">Reference proteome</keyword>
<evidence type="ECO:0000259" key="11">
    <source>
        <dbReference type="PROSITE" id="PS51746"/>
    </source>
</evidence>
<comment type="similarity">
    <text evidence="3 10">Belongs to the PP2C family.</text>
</comment>
<dbReference type="PANTHER" id="PTHR13832:SF803">
    <property type="entry name" value="PROTEIN PHOSPHATASE 1G"/>
    <property type="match status" value="1"/>
</dbReference>
<evidence type="ECO:0000256" key="3">
    <source>
        <dbReference type="ARBA" id="ARBA00006702"/>
    </source>
</evidence>
<dbReference type="InterPro" id="IPR001932">
    <property type="entry name" value="PPM-type_phosphatase-like_dom"/>
</dbReference>
<dbReference type="InParanoid" id="E1Z3S4"/>
<evidence type="ECO:0000256" key="9">
    <source>
        <dbReference type="ARBA" id="ARBA00023211"/>
    </source>
</evidence>
<keyword evidence="5" id="KW-0479">Metal-binding</keyword>
<dbReference type="EC" id="3.1.3.16" evidence="4"/>
<name>E1Z3S4_CHLVA</name>
<dbReference type="FunCoup" id="E1Z3S4">
    <property type="interactions" value="837"/>
</dbReference>
<dbReference type="GeneID" id="17358391"/>
<dbReference type="OrthoDB" id="10264738at2759"/>
<reference evidence="12 13" key="1">
    <citation type="journal article" date="2010" name="Plant Cell">
        <title>The Chlorella variabilis NC64A genome reveals adaptation to photosymbiosis, coevolution with viruses, and cryptic sex.</title>
        <authorList>
            <person name="Blanc G."/>
            <person name="Duncan G."/>
            <person name="Agarkova I."/>
            <person name="Borodovsky M."/>
            <person name="Gurnon J."/>
            <person name="Kuo A."/>
            <person name="Lindquist E."/>
            <person name="Lucas S."/>
            <person name="Pangilinan J."/>
            <person name="Polle J."/>
            <person name="Salamov A."/>
            <person name="Terry A."/>
            <person name="Yamada T."/>
            <person name="Dunigan D.D."/>
            <person name="Grigoriev I.V."/>
            <person name="Claverie J.M."/>
            <person name="Van Etten J.L."/>
        </authorList>
    </citation>
    <scope>NUCLEOTIDE SEQUENCE [LARGE SCALE GENOMIC DNA]</scope>
    <source>
        <strain evidence="12 13">NC64A</strain>
    </source>
</reference>
<dbReference type="Proteomes" id="UP000008141">
    <property type="component" value="Unassembled WGS sequence"/>
</dbReference>
<feature type="domain" description="PPM-type phosphatase" evidence="11">
    <location>
        <begin position="157"/>
        <end position="489"/>
    </location>
</feature>
<evidence type="ECO:0000256" key="5">
    <source>
        <dbReference type="ARBA" id="ARBA00022723"/>
    </source>
</evidence>
<keyword evidence="9" id="KW-0464">Manganese</keyword>
<dbReference type="InterPro" id="IPR015655">
    <property type="entry name" value="PP2C"/>
</dbReference>
<gene>
    <name evidence="12" type="ORF">CHLNCDRAFT_138195</name>
</gene>
<dbReference type="PROSITE" id="PS01032">
    <property type="entry name" value="PPM_1"/>
    <property type="match status" value="1"/>
</dbReference>
<dbReference type="InterPro" id="IPR036457">
    <property type="entry name" value="PPM-type-like_dom_sf"/>
</dbReference>
<dbReference type="PANTHER" id="PTHR13832">
    <property type="entry name" value="PROTEIN PHOSPHATASE 2C"/>
    <property type="match status" value="1"/>
</dbReference>